<dbReference type="GO" id="GO:0005829">
    <property type="term" value="C:cytosol"/>
    <property type="evidence" value="ECO:0007669"/>
    <property type="project" value="UniProtKB-SubCell"/>
</dbReference>
<dbReference type="Pfam" id="PF01008">
    <property type="entry name" value="IF-2B"/>
    <property type="match status" value="1"/>
</dbReference>
<dbReference type="GO" id="GO:0003743">
    <property type="term" value="F:translation initiation factor activity"/>
    <property type="evidence" value="ECO:0007669"/>
    <property type="project" value="UniProtKB-KW"/>
</dbReference>
<keyword evidence="3 9" id="KW-0396">Initiation factor</keyword>
<dbReference type="SUPFAM" id="SSF100950">
    <property type="entry name" value="NagB/RpiA/CoA transferase-like"/>
    <property type="match status" value="1"/>
</dbReference>
<reference evidence="9" key="2">
    <citation type="submission" date="2021-04" db="EMBL/GenBank/DDBJ databases">
        <authorList>
            <person name="Gilroy R."/>
        </authorList>
    </citation>
    <scope>NUCLEOTIDE SEQUENCE</scope>
    <source>
        <strain evidence="9">CHK178-16964</strain>
    </source>
</reference>
<comment type="subunit">
    <text evidence="7">Component of the translation initiation factor 2B (eIF2B) complex which is a heterodecamer of two sets of five different subunits: alpha, beta, gamma, delta and epsilon. Subunits alpha, beta and delta comprise a regulatory subcomplex and subunits epsilon and gamma comprise a catalytic subcomplex. Within the complex, the hexameric regulatory complex resides at the center, with the two heterodimeric catalytic subcomplexes bound on opposite sides.</text>
</comment>
<comment type="similarity">
    <text evidence="8">Belongs to the eIF-2B alpha/beta/delta subunits family.</text>
</comment>
<organism evidence="9 10">
    <name type="scientific">Candidatus Lachnoclostridium stercoravium</name>
    <dbReference type="NCBI Taxonomy" id="2838633"/>
    <lineage>
        <taxon>Bacteria</taxon>
        <taxon>Bacillati</taxon>
        <taxon>Bacillota</taxon>
        <taxon>Clostridia</taxon>
        <taxon>Lachnospirales</taxon>
        <taxon>Lachnospiraceae</taxon>
    </lineage>
</organism>
<dbReference type="InterPro" id="IPR042529">
    <property type="entry name" value="IF_2B-like_C"/>
</dbReference>
<accession>A0A9D2HKL4</accession>
<evidence type="ECO:0000313" key="9">
    <source>
        <dbReference type="EMBL" id="HJA72582.1"/>
    </source>
</evidence>
<dbReference type="InterPro" id="IPR037171">
    <property type="entry name" value="NagB/RpiA_transferase-like"/>
</dbReference>
<keyword evidence="2" id="KW-0963">Cytoplasm</keyword>
<proteinExistence type="inferred from homology"/>
<comment type="subcellular location">
    <subcellularLocation>
        <location evidence="1">Cytoplasm</location>
        <location evidence="1">Cytosol</location>
    </subcellularLocation>
</comment>
<dbReference type="AlphaFoldDB" id="A0A9D2HKL4"/>
<dbReference type="InterPro" id="IPR051855">
    <property type="entry name" value="eIF2B_beta_subunit"/>
</dbReference>
<dbReference type="Gene3D" id="3.40.50.10470">
    <property type="entry name" value="Translation initiation factor eif-2b, domain 2"/>
    <property type="match status" value="1"/>
</dbReference>
<comment type="caution">
    <text evidence="9">The sequence shown here is derived from an EMBL/GenBank/DDBJ whole genome shotgun (WGS) entry which is preliminary data.</text>
</comment>
<dbReference type="PANTHER" id="PTHR45859:SF1">
    <property type="entry name" value="TRANSLATION INITIATION FACTOR EIF-2B SUBUNIT BETA"/>
    <property type="match status" value="1"/>
</dbReference>
<dbReference type="InterPro" id="IPR000649">
    <property type="entry name" value="IF-2B-related"/>
</dbReference>
<evidence type="ECO:0000256" key="3">
    <source>
        <dbReference type="ARBA" id="ARBA00022540"/>
    </source>
</evidence>
<evidence type="ECO:0000256" key="6">
    <source>
        <dbReference type="ARBA" id="ARBA00044228"/>
    </source>
</evidence>
<name>A0A9D2HKL4_9FIRM</name>
<gene>
    <name evidence="9" type="ORF">IAA07_13580</name>
</gene>
<dbReference type="EMBL" id="DWZA01000109">
    <property type="protein sequence ID" value="HJA72582.1"/>
    <property type="molecule type" value="Genomic_DNA"/>
</dbReference>
<dbReference type="PANTHER" id="PTHR45859">
    <property type="entry name" value="TRANSLATION INITIATION FACTOR EIF-2B SUBUNIT BETA"/>
    <property type="match status" value="1"/>
</dbReference>
<keyword evidence="4" id="KW-0648">Protein biosynthesis</keyword>
<reference evidence="9" key="1">
    <citation type="journal article" date="2021" name="PeerJ">
        <title>Extensive microbial diversity within the chicken gut microbiome revealed by metagenomics and culture.</title>
        <authorList>
            <person name="Gilroy R."/>
            <person name="Ravi A."/>
            <person name="Getino M."/>
            <person name="Pursley I."/>
            <person name="Horton D.L."/>
            <person name="Alikhan N.F."/>
            <person name="Baker D."/>
            <person name="Gharbi K."/>
            <person name="Hall N."/>
            <person name="Watson M."/>
            <person name="Adriaenssens E.M."/>
            <person name="Foster-Nyarko E."/>
            <person name="Jarju S."/>
            <person name="Secka A."/>
            <person name="Antonio M."/>
            <person name="Oren A."/>
            <person name="Chaudhuri R.R."/>
            <person name="La Ragione R."/>
            <person name="Hildebrand F."/>
            <person name="Pallen M.J."/>
        </authorList>
    </citation>
    <scope>NUCLEOTIDE SEQUENCE</scope>
    <source>
        <strain evidence="9">CHK178-16964</strain>
    </source>
</reference>
<dbReference type="Proteomes" id="UP000823900">
    <property type="component" value="Unassembled WGS sequence"/>
</dbReference>
<dbReference type="GO" id="GO:0005085">
    <property type="term" value="F:guanyl-nucleotide exchange factor activity"/>
    <property type="evidence" value="ECO:0007669"/>
    <property type="project" value="TreeGrafter"/>
</dbReference>
<evidence type="ECO:0000256" key="2">
    <source>
        <dbReference type="ARBA" id="ARBA00022490"/>
    </source>
</evidence>
<evidence type="ECO:0000256" key="5">
    <source>
        <dbReference type="ARBA" id="ARBA00044122"/>
    </source>
</evidence>
<evidence type="ECO:0000256" key="4">
    <source>
        <dbReference type="ARBA" id="ARBA00022917"/>
    </source>
</evidence>
<evidence type="ECO:0000256" key="7">
    <source>
        <dbReference type="ARBA" id="ARBA00046432"/>
    </source>
</evidence>
<evidence type="ECO:0000313" key="10">
    <source>
        <dbReference type="Proteomes" id="UP000823900"/>
    </source>
</evidence>
<sequence length="323" mass="35258">MEKIRGSLSENGKKMFDDIVSQRVLGASTHIRMIGDMFLDLAEEGKKRSADVKTLKEEIGALAAFFIETRGKASCAVTNGIHEMLAGMSGLETMEMDQAEKAINNAVSAYREKTRENLEKIVEYAARFSKNMKKILVFDYSSTVNAFLEAKEGADIEVFIPESRSINGGAAFARTTAAKGIRTHFIPDAAMMYYLRQCDGAFCGAETALPDGTAYNTTGSEMAALVCKTLGVPFYVLTPMMKIDGRGLYGYHREAVVNDLKSRFASVGLTEEEMEKIDFSCPELLPIPAEYITGFITELGIIPAAGFYAAAAGYLKQLEGGKE</sequence>
<protein>
    <recommendedName>
        <fullName evidence="5">Translation initiation factor eIF2B subunit beta</fullName>
    </recommendedName>
    <alternativeName>
        <fullName evidence="6">eIF2B GDP-GTP exchange factor subunit beta</fullName>
    </alternativeName>
</protein>
<evidence type="ECO:0000256" key="8">
    <source>
        <dbReference type="RuleBase" id="RU003814"/>
    </source>
</evidence>
<evidence type="ECO:0000256" key="1">
    <source>
        <dbReference type="ARBA" id="ARBA00004514"/>
    </source>
</evidence>